<proteinExistence type="predicted"/>
<dbReference type="InterPro" id="IPR012854">
    <property type="entry name" value="Cu_amine_oxidase-like_N"/>
</dbReference>
<dbReference type="EMBL" id="HF951689">
    <property type="protein sequence ID" value="CCW34285.1"/>
    <property type="molecule type" value="Genomic_DNA"/>
</dbReference>
<feature type="domain" description="Copper amine oxidase-like N-terminal" evidence="2">
    <location>
        <begin position="267"/>
        <end position="368"/>
    </location>
</feature>
<evidence type="ECO:0000313" key="3">
    <source>
        <dbReference type="EMBL" id="CCW34285.1"/>
    </source>
</evidence>
<dbReference type="Pfam" id="PF07833">
    <property type="entry name" value="Cu_amine_oxidN1"/>
    <property type="match status" value="1"/>
</dbReference>
<dbReference type="STRING" id="454171.CP488_00703"/>
<dbReference type="eggNOG" id="COG0791">
    <property type="taxonomic scope" value="Bacteria"/>
</dbReference>
<dbReference type="InParanoid" id="S0ET86"/>
<dbReference type="KEGG" id="ccz:CCALI_00451"/>
<dbReference type="InterPro" id="IPR036582">
    <property type="entry name" value="Mao_N_sf"/>
</dbReference>
<accession>S0ET86</accession>
<dbReference type="HOGENOM" id="CLU_725017_0_0_0"/>
<dbReference type="PATRIC" id="fig|1303518.3.peg.457"/>
<dbReference type="SUPFAM" id="SSF55383">
    <property type="entry name" value="Copper amine oxidase, domain N"/>
    <property type="match status" value="1"/>
</dbReference>
<protein>
    <submittedName>
        <fullName evidence="3">Copper amine oxidase N-terminal domain</fullName>
    </submittedName>
</protein>
<dbReference type="OrthoDB" id="2578443at2"/>
<keyword evidence="4" id="KW-1185">Reference proteome</keyword>
<dbReference type="RefSeq" id="WP_016481847.1">
    <property type="nucleotide sequence ID" value="NC_021487.1"/>
</dbReference>
<evidence type="ECO:0000313" key="4">
    <source>
        <dbReference type="Proteomes" id="UP000014227"/>
    </source>
</evidence>
<dbReference type="Proteomes" id="UP000014227">
    <property type="component" value="Chromosome I"/>
</dbReference>
<gene>
    <name evidence="3" type="ORF">CCALI_00451</name>
</gene>
<feature type="signal peptide" evidence="1">
    <location>
        <begin position="1"/>
        <end position="31"/>
    </location>
</feature>
<dbReference type="Gene3D" id="3.30.457.10">
    <property type="entry name" value="Copper amine oxidase-like, N-terminal domain"/>
    <property type="match status" value="1"/>
</dbReference>
<sequence length="381" mass="40421">MKNSFAANLFQKGLLCGVLAVGLAGLAPALADSGGRVVLPANSVIPVKLNTTLSSATAVKGDLFTATVVTDNGVDYGLPPGTRIDGYVDDVRRHEGNQPGMLALSFRRIRLPDGRTYLIDGALIGLDNKSVEKTSDGRLIATPGHTDKRWTYVGYGAGAGLLVGLLTKHTFEDLLIGGGLGYLFGSLQKSHATARDVVLKSGTELGVRLDREVALNMDEQSGYRFHEEGDSRARPAVEREVTPITNTSHTYTSAANIGVLIGNRNVDFTSNATPVRDGKAILVPVRPVLEAAGIPFKFDGRVLHVDATGRTVSLAVGSRVAIVNDGERKLLEAPAQVLNGTLYVPMRFFESVTGQPVQYDSASQTVIIQTSSTSDMSDTGN</sequence>
<keyword evidence="1" id="KW-0732">Signal</keyword>
<organism evidence="3 4">
    <name type="scientific">Chthonomonas calidirosea (strain DSM 23976 / ICMP 18418 / T49)</name>
    <dbReference type="NCBI Taxonomy" id="1303518"/>
    <lineage>
        <taxon>Bacteria</taxon>
        <taxon>Bacillati</taxon>
        <taxon>Armatimonadota</taxon>
        <taxon>Chthonomonadia</taxon>
        <taxon>Chthonomonadales</taxon>
        <taxon>Chthonomonadaceae</taxon>
        <taxon>Chthonomonas</taxon>
    </lineage>
</organism>
<evidence type="ECO:0000256" key="1">
    <source>
        <dbReference type="SAM" id="SignalP"/>
    </source>
</evidence>
<reference evidence="4" key="1">
    <citation type="submission" date="2013-03" db="EMBL/GenBank/DDBJ databases">
        <title>Genome sequence of Chthonomonas calidirosea, the first sequenced genome from the Armatimonadetes phylum (formally candidate division OP10).</title>
        <authorList>
            <person name="Lee K.C.Y."/>
            <person name="Morgan X.C."/>
            <person name="Dunfield P.F."/>
            <person name="Tamas I."/>
            <person name="Houghton K.M."/>
            <person name="Vyssotski M."/>
            <person name="Ryan J.L.J."/>
            <person name="Lagutin K."/>
            <person name="McDonald I.R."/>
            <person name="Stott M.B."/>
        </authorList>
    </citation>
    <scope>NUCLEOTIDE SEQUENCE [LARGE SCALE GENOMIC DNA]</scope>
    <source>
        <strain evidence="4">DSM 23976 / ICMP 18418 / T49</strain>
    </source>
</reference>
<feature type="chain" id="PRO_5004496368" evidence="1">
    <location>
        <begin position="32"/>
        <end position="381"/>
    </location>
</feature>
<dbReference type="AlphaFoldDB" id="S0ET86"/>
<evidence type="ECO:0000259" key="2">
    <source>
        <dbReference type="Pfam" id="PF07833"/>
    </source>
</evidence>
<name>S0ET86_CHTCT</name>